<evidence type="ECO:0000313" key="3">
    <source>
        <dbReference type="Proteomes" id="UP000054928"/>
    </source>
</evidence>
<reference evidence="3" key="1">
    <citation type="submission" date="2014-09" db="EMBL/GenBank/DDBJ databases">
        <authorList>
            <person name="Sharma Rahul"/>
            <person name="Thines Marco"/>
        </authorList>
    </citation>
    <scope>NUCLEOTIDE SEQUENCE [LARGE SCALE GENOMIC DNA]</scope>
</reference>
<feature type="transmembrane region" description="Helical" evidence="1">
    <location>
        <begin position="18"/>
        <end position="38"/>
    </location>
</feature>
<dbReference type="GeneID" id="36402082"/>
<evidence type="ECO:0000256" key="1">
    <source>
        <dbReference type="SAM" id="Phobius"/>
    </source>
</evidence>
<name>A0A0P1B530_PLAHL</name>
<keyword evidence="3" id="KW-1185">Reference proteome</keyword>
<protein>
    <submittedName>
        <fullName evidence="2">Uncharacterized protein</fullName>
    </submittedName>
</protein>
<keyword evidence="1" id="KW-0472">Membrane</keyword>
<dbReference type="EMBL" id="CCYD01003042">
    <property type="protein sequence ID" value="CEG49255.1"/>
    <property type="molecule type" value="Genomic_DNA"/>
</dbReference>
<proteinExistence type="predicted"/>
<sequence length="101" mass="11407">MGGAFALILKIVRSQMSLLVRLVAFLIVVIGWLLTFVASSQQLKRAKRQLFSGNQMEVRERQVYVARLAVALICVTSCVAYLRAQVYTTMSCWALQLARRL</sequence>
<evidence type="ECO:0000313" key="2">
    <source>
        <dbReference type="EMBL" id="CEG49255.1"/>
    </source>
</evidence>
<feature type="transmembrane region" description="Helical" evidence="1">
    <location>
        <begin position="64"/>
        <end position="82"/>
    </location>
</feature>
<keyword evidence="1" id="KW-0812">Transmembrane</keyword>
<dbReference type="Proteomes" id="UP000054928">
    <property type="component" value="Unassembled WGS sequence"/>
</dbReference>
<dbReference type="RefSeq" id="XP_024585624.1">
    <property type="nucleotide sequence ID" value="XM_024720424.1"/>
</dbReference>
<keyword evidence="1" id="KW-1133">Transmembrane helix</keyword>
<dbReference type="AlphaFoldDB" id="A0A0P1B530"/>
<organism evidence="2 3">
    <name type="scientific">Plasmopara halstedii</name>
    <name type="common">Downy mildew of sunflower</name>
    <dbReference type="NCBI Taxonomy" id="4781"/>
    <lineage>
        <taxon>Eukaryota</taxon>
        <taxon>Sar</taxon>
        <taxon>Stramenopiles</taxon>
        <taxon>Oomycota</taxon>
        <taxon>Peronosporomycetes</taxon>
        <taxon>Peronosporales</taxon>
        <taxon>Peronosporaceae</taxon>
        <taxon>Plasmopara</taxon>
    </lineage>
</organism>
<accession>A0A0P1B530</accession>